<comment type="similarity">
    <text evidence="1">Belongs to the cytochrome P450 family.</text>
</comment>
<dbReference type="PANTHER" id="PTHR24291">
    <property type="entry name" value="CYTOCHROME P450 FAMILY 4"/>
    <property type="match status" value="1"/>
</dbReference>
<accession>A0ABU0TJ11</accession>
<gene>
    <name evidence="7" type="ORF">QE404_002180</name>
</gene>
<sequence length="207" mass="24509">MPAPFRYPTEITGFNKLYSLLKGVNHPLEVISRNHRIAGDHYFINASFADKKFIFSQDQEFVEYILKQNQRNYYKSEIQSVTLRKYLGKGLLTNNGKDWLQQRRLIQPGFSKAKISNLVSIMDEEIDRSMLLFKAHEETDLYHFFHQLAFDIVAKTLFSSDIDQAKVRELGMIITEIQEVFTREVRLPFYTKAMDMLWDYPEKHLEK</sequence>
<evidence type="ECO:0000256" key="1">
    <source>
        <dbReference type="ARBA" id="ARBA00010617"/>
    </source>
</evidence>
<organism evidence="7 8">
    <name type="scientific">Chryseobacterium camelliae</name>
    <dbReference type="NCBI Taxonomy" id="1265445"/>
    <lineage>
        <taxon>Bacteria</taxon>
        <taxon>Pseudomonadati</taxon>
        <taxon>Bacteroidota</taxon>
        <taxon>Flavobacteriia</taxon>
        <taxon>Flavobacteriales</taxon>
        <taxon>Weeksellaceae</taxon>
        <taxon>Chryseobacterium group</taxon>
        <taxon>Chryseobacterium</taxon>
    </lineage>
</organism>
<dbReference type="InterPro" id="IPR036396">
    <property type="entry name" value="Cyt_P450_sf"/>
</dbReference>
<dbReference type="Proteomes" id="UP001225072">
    <property type="component" value="Unassembled WGS sequence"/>
</dbReference>
<dbReference type="Gene3D" id="1.10.630.10">
    <property type="entry name" value="Cytochrome P450"/>
    <property type="match status" value="1"/>
</dbReference>
<keyword evidence="3" id="KW-0479">Metal-binding</keyword>
<keyword evidence="6" id="KW-0503">Monooxygenase</keyword>
<dbReference type="PANTHER" id="PTHR24291:SF50">
    <property type="entry name" value="BIFUNCTIONAL ALBAFLAVENONE MONOOXYGENASE_TERPENE SYNTHASE"/>
    <property type="match status" value="1"/>
</dbReference>
<evidence type="ECO:0000256" key="6">
    <source>
        <dbReference type="ARBA" id="ARBA00023033"/>
    </source>
</evidence>
<evidence type="ECO:0000256" key="3">
    <source>
        <dbReference type="ARBA" id="ARBA00022723"/>
    </source>
</evidence>
<evidence type="ECO:0000313" key="7">
    <source>
        <dbReference type="EMBL" id="MDQ1097033.1"/>
    </source>
</evidence>
<dbReference type="EMBL" id="JAUTAL010000001">
    <property type="protein sequence ID" value="MDQ1097033.1"/>
    <property type="molecule type" value="Genomic_DNA"/>
</dbReference>
<keyword evidence="8" id="KW-1185">Reference proteome</keyword>
<name>A0ABU0TJ11_9FLAO</name>
<keyword evidence="2" id="KW-0349">Heme</keyword>
<keyword evidence="5" id="KW-0408">Iron</keyword>
<proteinExistence type="inferred from homology"/>
<reference evidence="7 8" key="1">
    <citation type="submission" date="2023-07" db="EMBL/GenBank/DDBJ databases">
        <title>Functional and genomic diversity of the sorghum phyllosphere microbiome.</title>
        <authorList>
            <person name="Shade A."/>
        </authorList>
    </citation>
    <scope>NUCLEOTIDE SEQUENCE [LARGE SCALE GENOMIC DNA]</scope>
    <source>
        <strain evidence="7 8">SORGH_AS_1064</strain>
    </source>
</reference>
<dbReference type="SUPFAM" id="SSF48264">
    <property type="entry name" value="Cytochrome P450"/>
    <property type="match status" value="1"/>
</dbReference>
<comment type="caution">
    <text evidence="7">The sequence shown here is derived from an EMBL/GenBank/DDBJ whole genome shotgun (WGS) entry which is preliminary data.</text>
</comment>
<evidence type="ECO:0000256" key="5">
    <source>
        <dbReference type="ARBA" id="ARBA00023004"/>
    </source>
</evidence>
<evidence type="ECO:0000313" key="8">
    <source>
        <dbReference type="Proteomes" id="UP001225072"/>
    </source>
</evidence>
<dbReference type="InterPro" id="IPR001128">
    <property type="entry name" value="Cyt_P450"/>
</dbReference>
<evidence type="ECO:0000256" key="4">
    <source>
        <dbReference type="ARBA" id="ARBA00023002"/>
    </source>
</evidence>
<dbReference type="InterPro" id="IPR050196">
    <property type="entry name" value="Cytochrome_P450_Monoox"/>
</dbReference>
<protein>
    <submittedName>
        <fullName evidence="7">Cytochrome P450</fullName>
    </submittedName>
</protein>
<keyword evidence="4" id="KW-0560">Oxidoreductase</keyword>
<evidence type="ECO:0000256" key="2">
    <source>
        <dbReference type="ARBA" id="ARBA00022617"/>
    </source>
</evidence>
<dbReference type="RefSeq" id="WP_307453885.1">
    <property type="nucleotide sequence ID" value="NZ_JAUTAL010000001.1"/>
</dbReference>
<dbReference type="Pfam" id="PF00067">
    <property type="entry name" value="p450"/>
    <property type="match status" value="1"/>
</dbReference>